<protein>
    <recommendedName>
        <fullName evidence="3">Na+/H+ antiporter NhaC</fullName>
    </recommendedName>
</protein>
<reference evidence="1 2" key="1">
    <citation type="submission" date="2019-01" db="EMBL/GenBank/DDBJ databases">
        <title>Nocardioides guangzhouensis sp. nov., an actinobacterium isolated from soil.</title>
        <authorList>
            <person name="Fu Y."/>
            <person name="Cai Y."/>
            <person name="Lin Z."/>
            <person name="Chen P."/>
        </authorList>
    </citation>
    <scope>NUCLEOTIDE SEQUENCE [LARGE SCALE GENOMIC DNA]</scope>
    <source>
        <strain evidence="1 2">130</strain>
    </source>
</reference>
<evidence type="ECO:0000313" key="2">
    <source>
        <dbReference type="Proteomes" id="UP000295198"/>
    </source>
</evidence>
<feature type="non-terminal residue" evidence="1">
    <location>
        <position position="1"/>
    </location>
</feature>
<comment type="caution">
    <text evidence="1">The sequence shown here is derived from an EMBL/GenBank/DDBJ whole genome shotgun (WGS) entry which is preliminary data.</text>
</comment>
<gene>
    <name evidence="1" type="ORF">EKO23_24870</name>
</gene>
<dbReference type="EMBL" id="SDKM01000144">
    <property type="protein sequence ID" value="RYP79702.1"/>
    <property type="molecule type" value="Genomic_DNA"/>
</dbReference>
<proteinExistence type="predicted"/>
<accession>A0A4Q4YX87</accession>
<keyword evidence="2" id="KW-1185">Reference proteome</keyword>
<evidence type="ECO:0000313" key="1">
    <source>
        <dbReference type="EMBL" id="RYP79702.1"/>
    </source>
</evidence>
<dbReference type="Proteomes" id="UP000295198">
    <property type="component" value="Unassembled WGS sequence"/>
</dbReference>
<evidence type="ECO:0008006" key="3">
    <source>
        <dbReference type="Google" id="ProtNLM"/>
    </source>
</evidence>
<sequence length="71" mass="7786">NTCGAYISGVLGVSTAAYFPYCFFNLLSPVLDVAYGYLGFKVPKATRPWGDTEQIEVIDGNPEPPDERRTP</sequence>
<organism evidence="1 2">
    <name type="scientific">Nocardioides guangzhouensis</name>
    <dbReference type="NCBI Taxonomy" id="2497878"/>
    <lineage>
        <taxon>Bacteria</taxon>
        <taxon>Bacillati</taxon>
        <taxon>Actinomycetota</taxon>
        <taxon>Actinomycetes</taxon>
        <taxon>Propionibacteriales</taxon>
        <taxon>Nocardioidaceae</taxon>
        <taxon>Nocardioides</taxon>
    </lineage>
</organism>
<name>A0A4Q4YX87_9ACTN</name>
<dbReference type="AlphaFoldDB" id="A0A4Q4YX87"/>